<feature type="compositionally biased region" description="Basic and acidic residues" evidence="1">
    <location>
        <begin position="661"/>
        <end position="676"/>
    </location>
</feature>
<protein>
    <submittedName>
        <fullName evidence="3">Uncharacterized protein LOC101857170 isoform X1</fullName>
    </submittedName>
</protein>
<dbReference type="Proteomes" id="UP000694888">
    <property type="component" value="Unplaced"/>
</dbReference>
<organism evidence="2 3">
    <name type="scientific">Aplysia californica</name>
    <name type="common">California sea hare</name>
    <dbReference type="NCBI Taxonomy" id="6500"/>
    <lineage>
        <taxon>Eukaryota</taxon>
        <taxon>Metazoa</taxon>
        <taxon>Spiralia</taxon>
        <taxon>Lophotrochozoa</taxon>
        <taxon>Mollusca</taxon>
        <taxon>Gastropoda</taxon>
        <taxon>Heterobranchia</taxon>
        <taxon>Euthyneura</taxon>
        <taxon>Tectipleura</taxon>
        <taxon>Aplysiida</taxon>
        <taxon>Aplysioidea</taxon>
        <taxon>Aplysiidae</taxon>
        <taxon>Aplysia</taxon>
    </lineage>
</organism>
<feature type="compositionally biased region" description="Basic and acidic residues" evidence="1">
    <location>
        <begin position="231"/>
        <end position="247"/>
    </location>
</feature>
<feature type="compositionally biased region" description="Basic and acidic residues" evidence="1">
    <location>
        <begin position="725"/>
        <end position="746"/>
    </location>
</feature>
<feature type="compositionally biased region" description="Basic and acidic residues" evidence="1">
    <location>
        <begin position="764"/>
        <end position="779"/>
    </location>
</feature>
<feature type="compositionally biased region" description="Basic and acidic residues" evidence="1">
    <location>
        <begin position="1375"/>
        <end position="1389"/>
    </location>
</feature>
<feature type="compositionally biased region" description="Polar residues" evidence="1">
    <location>
        <begin position="506"/>
        <end position="517"/>
    </location>
</feature>
<evidence type="ECO:0000313" key="3">
    <source>
        <dbReference type="RefSeq" id="XP_012934576.1"/>
    </source>
</evidence>
<feature type="region of interest" description="Disordered" evidence="1">
    <location>
        <begin position="1334"/>
        <end position="1579"/>
    </location>
</feature>
<feature type="compositionally biased region" description="Low complexity" evidence="1">
    <location>
        <begin position="836"/>
        <end position="850"/>
    </location>
</feature>
<feature type="compositionally biased region" description="Basic and acidic residues" evidence="1">
    <location>
        <begin position="79"/>
        <end position="101"/>
    </location>
</feature>
<feature type="compositionally biased region" description="Polar residues" evidence="1">
    <location>
        <begin position="1526"/>
        <end position="1541"/>
    </location>
</feature>
<feature type="compositionally biased region" description="Polar residues" evidence="1">
    <location>
        <begin position="544"/>
        <end position="561"/>
    </location>
</feature>
<feature type="region of interest" description="Disordered" evidence="1">
    <location>
        <begin position="1656"/>
        <end position="2387"/>
    </location>
</feature>
<feature type="compositionally biased region" description="Low complexity" evidence="1">
    <location>
        <begin position="272"/>
        <end position="285"/>
    </location>
</feature>
<evidence type="ECO:0000256" key="1">
    <source>
        <dbReference type="SAM" id="MobiDB-lite"/>
    </source>
</evidence>
<feature type="compositionally biased region" description="Polar residues" evidence="1">
    <location>
        <begin position="1069"/>
        <end position="1087"/>
    </location>
</feature>
<evidence type="ECO:0000313" key="2">
    <source>
        <dbReference type="Proteomes" id="UP000694888"/>
    </source>
</evidence>
<feature type="compositionally biased region" description="Basic and acidic residues" evidence="1">
    <location>
        <begin position="990"/>
        <end position="1009"/>
    </location>
</feature>
<dbReference type="RefSeq" id="XP_012934576.1">
    <property type="nucleotide sequence ID" value="XM_013079122.2"/>
</dbReference>
<feature type="region of interest" description="Disordered" evidence="1">
    <location>
        <begin position="416"/>
        <end position="527"/>
    </location>
</feature>
<feature type="region of interest" description="Disordered" evidence="1">
    <location>
        <begin position="58"/>
        <end position="137"/>
    </location>
</feature>
<feature type="region of interest" description="Disordered" evidence="1">
    <location>
        <begin position="345"/>
        <end position="368"/>
    </location>
</feature>
<feature type="compositionally biased region" description="Basic and acidic residues" evidence="1">
    <location>
        <begin position="891"/>
        <end position="902"/>
    </location>
</feature>
<feature type="compositionally biased region" description="Polar residues" evidence="1">
    <location>
        <begin position="936"/>
        <end position="967"/>
    </location>
</feature>
<feature type="compositionally biased region" description="Basic and acidic residues" evidence="1">
    <location>
        <begin position="108"/>
        <end position="137"/>
    </location>
</feature>
<dbReference type="GeneID" id="101857170"/>
<feature type="compositionally biased region" description="Basic residues" evidence="1">
    <location>
        <begin position="853"/>
        <end position="865"/>
    </location>
</feature>
<name>A0ABM0ZU90_APLCA</name>
<feature type="compositionally biased region" description="Basic and acidic residues" evidence="1">
    <location>
        <begin position="1021"/>
        <end position="1038"/>
    </location>
</feature>
<feature type="compositionally biased region" description="Basic and acidic residues" evidence="1">
    <location>
        <begin position="1348"/>
        <end position="1361"/>
    </location>
</feature>
<feature type="compositionally biased region" description="Polar residues" evidence="1">
    <location>
        <begin position="445"/>
        <end position="459"/>
    </location>
</feature>
<feature type="compositionally biased region" description="Basic and acidic residues" evidence="1">
    <location>
        <begin position="431"/>
        <end position="444"/>
    </location>
</feature>
<proteinExistence type="predicted"/>
<feature type="compositionally biased region" description="Basic residues" evidence="1">
    <location>
        <begin position="62"/>
        <end position="78"/>
    </location>
</feature>
<keyword evidence="2" id="KW-1185">Reference proteome</keyword>
<gene>
    <name evidence="3" type="primary">LOC101857170</name>
</gene>
<feature type="region of interest" description="Disordered" evidence="1">
    <location>
        <begin position="544"/>
        <end position="1198"/>
    </location>
</feature>
<reference evidence="3" key="1">
    <citation type="submission" date="2025-08" db="UniProtKB">
        <authorList>
            <consortium name="RefSeq"/>
        </authorList>
    </citation>
    <scope>IDENTIFICATION</scope>
</reference>
<feature type="region of interest" description="Disordered" evidence="1">
    <location>
        <begin position="380"/>
        <end position="404"/>
    </location>
</feature>
<sequence length="2387" mass="257289">MTFTPRDVKDVSALVAKKLELYMNVERREERFDPQGCYRTTPNMRTFDLMYHMLEKGELDKKSHKVSKSKGKHHRKGSKSPERKEKASKSDKKSKGKYSDHESDEGIDERNGCHVNSDVEPKKREKKSKKETVKPKLVENSRRVVPFQEAERLKETANKVLGEQDLDKLCVIHRYRPHSVDIAPITENGKVSNYVMHVGSALHSKNYVEYYMKEGLQSGNKEHAKRLQRLGGKDGGDRDTYEEHGDQHPSGGNSCSRQEWTRKSSRMREIFSPDSSICSSSSQASPRNLTPISKGRPVYNTIRSSTPQSSRASAGKVSKSSSQLYDARKYSETFGYKIVLGDIDNKEPYDGEAGSVRNKSESRADVASSEDYCKFLTGKTDSSSDIVRNGDGLPTEEDSLVKSDPVRLSEVEMKYKKYQSSEASSTELSLEDSRAHANGHRDSWLESQNTARSSTSKKSVLSVRSDRSHSSRCSLAHSGNEVEHLHFPSRQSGNYDSTRSEDGSITERTVSSQTMTPRRSRSSAKNVEPILTVISSEEVPRLGITSSLNDTNGRNSSFSSSRIEDYMTAEEKAKAHPDHRASEDRINSIENRAVEKDMEIGDQRAEASVRPYLADEGYINTEDVSRSVPPVSHTECADGDKASGEQQNKSGGEGNQGEGDGETKEEDKGTSEKTVEGDGSAQKPSSSRTVKARRDSVQSAPAQAMTHDRRHSSTSNKTPVVIPKRANEMEGMESERGEDQLRDTQFDRGVIPDTNSVPAKKKVERGDDTPRVSMEERTRLTKSAKQRGRSEYLTMDDDERGLEKEYFQPLATEKEEYYTSDVSAKESEIGSPPSTRPSSACSQSSSSTVKSDGKKRKKKSLRRFSKASAGVAEAVEPEIKEESRPASAASKDPDGRGDDSNSIKDAGASNGKNKSSEKMKSPSGEMDEAGDKNTDVRPNSRSSQASYSKAKTESNYTRPQSASSRGSFTAKEKLGTGQGYAIDGEVLNRGIDDNTPRTLRELERDKEDQLAMENRQNVGEAFHKVEGLDEAMRPDSRSSKCSMKSSESAKKAESTKLKSKSPDQEPQLRPSSGTSLRSVKSTGSKSSQKSDKKENLVDKSHNSAVGQPAGQNVIIETSPEGSQNVEKKETEKVSAASDSGGGFVETGVESVENATGNGEFDQDTEKKIDAVLPKTQSYEKETAEATAPSGNQSELNQDVPVEEKAFVENESNETEILKGAVSGSNSLEKILSGVNEGPIDFRPLSASTAKSVGLEREIFIDCKRSAVPQPSKISEVTEIEDNITTARETHRSAISPKSVKDKIIIPHPAEVVKVEKKEAVGPVLNLADVKLESQQDLPADALVHPSMKRKESKADSEKNSEKGLVVAAGAEQEETEHSSQKEDRVKLPSEDIEFGGPEHSSNQYTKEVERPPSVASKKSASKEIERPPSVASQKSASKEVERPPSVASQKSASKEIERPPSVSSQKSAGKEVERPPSVASQKSASKEVERPPSVASQKSAGKEVERPPSVASQKSASKEVERPPSVASQKSAGKENGTPQAVVSPKSGGENSFPTRNEKFENGEMEPGHPYQSFEDKEAGIPASSKNVLEAAVVAIPGNDVRIATNEVKGYAEASQDIPVGEYKLGGERHGSSQLEKPIGVASTFDTQTFSSVEVPCEHFGAEQIGTAQERSPSAGSQKSIPKEGKIERLASAGSHRTVPNEEPIRSPSTESQKLANIDTERPPLVASDKSIPKEGTVGRPPSAGSQKSLPKEVTVERPPSAGSQKVTVERPPSAGSQNSAAKEVKVERPPSAGSQKSIPKERPPSVGSQRSAAKEVTVERTPSAGSLKSLPKEVIVERPPSAGSQRSAAKEVTVERPPSAGSQRSAAKEVTVERPPSAGSQKSLPKEVTVERPPSAGSQKSIPKERPPSAGSQKSLSKEVTVERPPSAGSQRSAAKEVTVERPPSAGSQKSLPKEVTVERPPSAGSQRSAAKEVTVERPPSAGSQKSLPKEVTVERPPSAGSQKSLPKEITVEIPPSAGNQKSIPKERPPSVGSQKSLSKEVMVERPPSAGSQRSAAKELTVERPPSAGSQKSLPKEVTVERPPSAGSQKSLPKEVTVERPPSAGSQKSLLKEVTVERPPSAGSQKVTGERPPSAGSQKSLPKEVTVERPPSAGSQKSIPNERPPSAGSQKSIPKERPPSVGSQKSIPNERPPSAGSQKSIPNERPPSAGSQKSIPNERPPSSGSQKVTVERPPSAGSQKSLPKEVTVERPPSAGCQKSLPKEVTVERPPSAGSQKSLSKEVTVERPPSAGSPKSIPKERPPSAGSQKSIPNERPPSAGSQKSIPNERPPSAGSQKVTVERPPSAGSQKSLPKEVIVERPSSAGSQKSIPKERPLSAGSKRSAAKE</sequence>
<feature type="compositionally biased region" description="Basic and acidic residues" evidence="1">
    <location>
        <begin position="1088"/>
        <end position="1101"/>
    </location>
</feature>
<feature type="compositionally biased region" description="Polar residues" evidence="1">
    <location>
        <begin position="301"/>
        <end position="322"/>
    </location>
</feature>
<feature type="compositionally biased region" description="Basic and acidic residues" evidence="1">
    <location>
        <begin position="259"/>
        <end position="271"/>
    </location>
</feature>
<accession>A0ABM0ZU90</accession>
<feature type="compositionally biased region" description="Polar residues" evidence="1">
    <location>
        <begin position="2210"/>
        <end position="2229"/>
    </location>
</feature>
<feature type="compositionally biased region" description="Basic and acidic residues" evidence="1">
    <location>
        <begin position="801"/>
        <end position="828"/>
    </location>
</feature>
<feature type="compositionally biased region" description="Polar residues" evidence="1">
    <location>
        <begin position="1666"/>
        <end position="1680"/>
    </location>
</feature>
<feature type="region of interest" description="Disordered" evidence="1">
    <location>
        <begin position="229"/>
        <end position="322"/>
    </location>
</feature>
<feature type="compositionally biased region" description="Basic and acidic residues" evidence="1">
    <location>
        <begin position="562"/>
        <end position="607"/>
    </location>
</feature>
<feature type="compositionally biased region" description="Basic and acidic residues" evidence="1">
    <location>
        <begin position="1047"/>
        <end position="1063"/>
    </location>
</feature>